<dbReference type="Proteomes" id="UP000585474">
    <property type="component" value="Unassembled WGS sequence"/>
</dbReference>
<evidence type="ECO:0000313" key="4">
    <source>
        <dbReference type="Proteomes" id="UP000585474"/>
    </source>
</evidence>
<protein>
    <recommendedName>
        <fullName evidence="2">Xylanase inhibitor C-terminal domain-containing protein</fullName>
    </recommendedName>
</protein>
<feature type="region of interest" description="Disordered" evidence="1">
    <location>
        <begin position="233"/>
        <end position="253"/>
    </location>
</feature>
<dbReference type="Pfam" id="PF14541">
    <property type="entry name" value="TAXi_C"/>
    <property type="match status" value="1"/>
</dbReference>
<sequence>MRGRCSTICQREDKVVVSRVGHRARFGDWVHGCDRASVGFWGGGGGGGRTEKKGKTEPRCRRAMCRVREGVVGESSFAMRMGRLGTYEAVAETFGMELKAINVAKVAPAIPFSDCFSTEFLGYSRLGLCVDGGLNPRTSIVTGAHQLEDNLLQFDLAASKLGFTSTILQQELSEEIIMIFFTLPWPLHIFNSSLSRSPHFYHFSLYIPTSPPKPKSLLLPVTKDPSTLQYLTQLKPRNPSHTKNPSPRTRRPPPMAALPGCNKYICSIALENTLTQTVRYFEVSTDAILIQSTIVSNFIFGCSDTWLLKGLRSGAEGMACLARKGLHWPLTPSFLQVWWNPAA</sequence>
<keyword evidence="4" id="KW-1185">Reference proteome</keyword>
<dbReference type="EMBL" id="BJWL01000024">
    <property type="protein sequence ID" value="GFZ14100.1"/>
    <property type="molecule type" value="Genomic_DNA"/>
</dbReference>
<dbReference type="InterPro" id="IPR032799">
    <property type="entry name" value="TAXi_C"/>
</dbReference>
<gene>
    <name evidence="3" type="ORF">Acr_24g0002900</name>
</gene>
<dbReference type="AlphaFoldDB" id="A0A7J0GTE3"/>
<organism evidence="3 4">
    <name type="scientific">Actinidia rufa</name>
    <dbReference type="NCBI Taxonomy" id="165716"/>
    <lineage>
        <taxon>Eukaryota</taxon>
        <taxon>Viridiplantae</taxon>
        <taxon>Streptophyta</taxon>
        <taxon>Embryophyta</taxon>
        <taxon>Tracheophyta</taxon>
        <taxon>Spermatophyta</taxon>
        <taxon>Magnoliopsida</taxon>
        <taxon>eudicotyledons</taxon>
        <taxon>Gunneridae</taxon>
        <taxon>Pentapetalae</taxon>
        <taxon>asterids</taxon>
        <taxon>Ericales</taxon>
        <taxon>Actinidiaceae</taxon>
        <taxon>Actinidia</taxon>
    </lineage>
</organism>
<comment type="caution">
    <text evidence="3">The sequence shown here is derived from an EMBL/GenBank/DDBJ whole genome shotgun (WGS) entry which is preliminary data.</text>
</comment>
<dbReference type="Gene3D" id="2.40.70.10">
    <property type="entry name" value="Acid Proteases"/>
    <property type="match status" value="2"/>
</dbReference>
<evidence type="ECO:0000256" key="1">
    <source>
        <dbReference type="SAM" id="MobiDB-lite"/>
    </source>
</evidence>
<reference evidence="3 4" key="1">
    <citation type="submission" date="2019-07" db="EMBL/GenBank/DDBJ databases">
        <title>De Novo Assembly of kiwifruit Actinidia rufa.</title>
        <authorList>
            <person name="Sugita-Konishi S."/>
            <person name="Sato K."/>
            <person name="Mori E."/>
            <person name="Abe Y."/>
            <person name="Kisaki G."/>
            <person name="Hamano K."/>
            <person name="Suezawa K."/>
            <person name="Otani M."/>
            <person name="Fukuda T."/>
            <person name="Manabe T."/>
            <person name="Gomi K."/>
            <person name="Tabuchi M."/>
            <person name="Akimitsu K."/>
            <person name="Kataoka I."/>
        </authorList>
    </citation>
    <scope>NUCLEOTIDE SEQUENCE [LARGE SCALE GENOMIC DNA]</scope>
    <source>
        <strain evidence="4">cv. Fuchu</strain>
    </source>
</reference>
<evidence type="ECO:0000313" key="3">
    <source>
        <dbReference type="EMBL" id="GFZ14100.1"/>
    </source>
</evidence>
<accession>A0A7J0GTE3</accession>
<feature type="domain" description="Xylanase inhibitor C-terminal" evidence="2">
    <location>
        <begin position="130"/>
        <end position="164"/>
    </location>
</feature>
<name>A0A7J0GTE3_9ERIC</name>
<proteinExistence type="predicted"/>
<dbReference type="InterPro" id="IPR021109">
    <property type="entry name" value="Peptidase_aspartic_dom_sf"/>
</dbReference>
<evidence type="ECO:0000259" key="2">
    <source>
        <dbReference type="Pfam" id="PF14541"/>
    </source>
</evidence>